<gene>
    <name evidence="2" type="ORF">AJ79_07472</name>
</gene>
<accession>A0A2B7X2G8</accession>
<evidence type="ECO:0000256" key="1">
    <source>
        <dbReference type="SAM" id="SignalP"/>
    </source>
</evidence>
<dbReference type="SUPFAM" id="SSF63825">
    <property type="entry name" value="YWTD domain"/>
    <property type="match status" value="1"/>
</dbReference>
<keyword evidence="3" id="KW-1185">Reference proteome</keyword>
<dbReference type="OrthoDB" id="2099887at2759"/>
<dbReference type="Pfam" id="PF08309">
    <property type="entry name" value="LVIVD"/>
    <property type="match status" value="1"/>
</dbReference>
<sequence length="457" mass="50022">MKFSLLAPLAVAGLAAAVTDQASSNARQQKNMMQMQRLMDLKLSSREKLRKDGFFDAGRFKSIKEPQPCVDGKAGEYGCSNIDLLSFLSHEDLGSKTREGNDIWGWSSDDGREFVAAGQTDGTAFAEVLKGGELKYLGRLPTQTEPSTWRDMKVIDGYVYIGSEAEGHGLQIFDMRKLAEVTEPVTFDISKDLTAWFDGFGSSHNIVAHEETKMIYAVGTARDTPCAGGLFMVDVSDPANPTSPGCVSEDGYVHDAQCVIYNGPDEQYLDREICFNYNEDALTIVDVTDKAKPVQISSTPYEGAAYTHQGWLANNENMEYLLLDDELDESDGTNPGEAGHTTTYIVNITSLATPSFTGFYQSPVKSIDHNQYVIDGLTYQANYGSGLRIVDVSSVSEDPTGKAFKEAAFFDCHPEDDAQGGVVEFVGTWSVYPYFKSGVIVLNSIERGLFALKHNAA</sequence>
<evidence type="ECO:0000313" key="2">
    <source>
        <dbReference type="EMBL" id="PGH03040.1"/>
    </source>
</evidence>
<evidence type="ECO:0000313" key="3">
    <source>
        <dbReference type="Proteomes" id="UP000223968"/>
    </source>
</evidence>
<feature type="chain" id="PRO_5013083795" description="Regulatory P domain-containing protein" evidence="1">
    <location>
        <begin position="18"/>
        <end position="457"/>
    </location>
</feature>
<reference evidence="2 3" key="1">
    <citation type="submission" date="2017-10" db="EMBL/GenBank/DDBJ databases">
        <title>Comparative genomics in systemic dimorphic fungi from Ajellomycetaceae.</title>
        <authorList>
            <person name="Munoz J.F."/>
            <person name="Mcewen J.G."/>
            <person name="Clay O.K."/>
            <person name="Cuomo C.A."/>
        </authorList>
    </citation>
    <scope>NUCLEOTIDE SEQUENCE [LARGE SCALE GENOMIC DNA]</scope>
    <source>
        <strain evidence="2 3">UAMH5409</strain>
    </source>
</reference>
<name>A0A2B7X2G8_9EURO</name>
<dbReference type="STRING" id="1447875.A0A2B7X2G8"/>
<dbReference type="NCBIfam" id="TIGR04312">
    <property type="entry name" value="choice_anch_B"/>
    <property type="match status" value="1"/>
</dbReference>
<dbReference type="AlphaFoldDB" id="A0A2B7X2G8"/>
<keyword evidence="1" id="KW-0732">Signal</keyword>
<protein>
    <recommendedName>
        <fullName evidence="4">Regulatory P domain-containing protein</fullName>
    </recommendedName>
</protein>
<dbReference type="EMBL" id="PDNB01000152">
    <property type="protein sequence ID" value="PGH03040.1"/>
    <property type="molecule type" value="Genomic_DNA"/>
</dbReference>
<dbReference type="InterPro" id="IPR027589">
    <property type="entry name" value="Choice_anch_B"/>
</dbReference>
<dbReference type="Proteomes" id="UP000223968">
    <property type="component" value="Unassembled WGS sequence"/>
</dbReference>
<dbReference type="InterPro" id="IPR013211">
    <property type="entry name" value="LVIVD"/>
</dbReference>
<comment type="caution">
    <text evidence="2">The sequence shown here is derived from an EMBL/GenBank/DDBJ whole genome shotgun (WGS) entry which is preliminary data.</text>
</comment>
<evidence type="ECO:0008006" key="4">
    <source>
        <dbReference type="Google" id="ProtNLM"/>
    </source>
</evidence>
<dbReference type="GO" id="GO:0005576">
    <property type="term" value="C:extracellular region"/>
    <property type="evidence" value="ECO:0007669"/>
    <property type="project" value="TreeGrafter"/>
</dbReference>
<organism evidence="2 3">
    <name type="scientific">Helicocarpus griseus UAMH5409</name>
    <dbReference type="NCBI Taxonomy" id="1447875"/>
    <lineage>
        <taxon>Eukaryota</taxon>
        <taxon>Fungi</taxon>
        <taxon>Dikarya</taxon>
        <taxon>Ascomycota</taxon>
        <taxon>Pezizomycotina</taxon>
        <taxon>Eurotiomycetes</taxon>
        <taxon>Eurotiomycetidae</taxon>
        <taxon>Onygenales</taxon>
        <taxon>Ajellomycetaceae</taxon>
        <taxon>Helicocarpus</taxon>
    </lineage>
</organism>
<feature type="signal peptide" evidence="1">
    <location>
        <begin position="1"/>
        <end position="17"/>
    </location>
</feature>
<proteinExistence type="predicted"/>
<dbReference type="PANTHER" id="PTHR38787:SF1">
    <property type="entry name" value="REGULATORY P DOMAIN-CONTAINING PROTEIN"/>
    <property type="match status" value="1"/>
</dbReference>
<dbReference type="PANTHER" id="PTHR38787">
    <property type="entry name" value="REGULATORY P DOMAIN-CONTAINING PROTEIN"/>
    <property type="match status" value="1"/>
</dbReference>